<feature type="region of interest" description="Disordered" evidence="1">
    <location>
        <begin position="294"/>
        <end position="317"/>
    </location>
</feature>
<keyword evidence="4" id="KW-1185">Reference proteome</keyword>
<evidence type="ECO:0000313" key="3">
    <source>
        <dbReference type="EMBL" id="CAI8047099.1"/>
    </source>
</evidence>
<keyword evidence="2" id="KW-0472">Membrane</keyword>
<feature type="transmembrane region" description="Helical" evidence="2">
    <location>
        <begin position="226"/>
        <end position="250"/>
    </location>
</feature>
<keyword evidence="2" id="KW-0812">Transmembrane</keyword>
<evidence type="ECO:0000313" key="4">
    <source>
        <dbReference type="Proteomes" id="UP001174909"/>
    </source>
</evidence>
<reference evidence="3" key="1">
    <citation type="submission" date="2023-03" db="EMBL/GenBank/DDBJ databases">
        <authorList>
            <person name="Steffen K."/>
            <person name="Cardenas P."/>
        </authorList>
    </citation>
    <scope>NUCLEOTIDE SEQUENCE</scope>
</reference>
<protein>
    <submittedName>
        <fullName evidence="3">Uncharacterized protein</fullName>
    </submittedName>
</protein>
<name>A0AA35TFL6_GEOBA</name>
<proteinExistence type="predicted"/>
<organism evidence="3 4">
    <name type="scientific">Geodia barretti</name>
    <name type="common">Barrett's horny sponge</name>
    <dbReference type="NCBI Taxonomy" id="519541"/>
    <lineage>
        <taxon>Eukaryota</taxon>
        <taxon>Metazoa</taxon>
        <taxon>Porifera</taxon>
        <taxon>Demospongiae</taxon>
        <taxon>Heteroscleromorpha</taxon>
        <taxon>Tetractinellida</taxon>
        <taxon>Astrophorina</taxon>
        <taxon>Geodiidae</taxon>
        <taxon>Geodia</taxon>
    </lineage>
</organism>
<dbReference type="EMBL" id="CASHTH010003607">
    <property type="protein sequence ID" value="CAI8047099.1"/>
    <property type="molecule type" value="Genomic_DNA"/>
</dbReference>
<dbReference type="Proteomes" id="UP001174909">
    <property type="component" value="Unassembled WGS sequence"/>
</dbReference>
<sequence>MGNTGASAVGAEQQCLRDVDLETGVAYTTVWRDNRVIAEPQYAALVKGPNYFAPPAVMFHLRFLFLNVSTVFGGDPHFSFLVYDDLCEEEQIRPNDTVIGPSFVASYSPYLASLGAAAWDVMTLGSTDASDRTNITTIVLPLQACPGPNQRRVYNQIFQLVMGKGLLSACTTAAFFHSFFIVLSLFEDLVSTLSNIVSFFTVVVLLFLALFAILEQYRKSRFQGNFILVVLMQMTLSSIYNILIMSFRQITCEDEGGSTATGAYLCLVIAISIACVLLAVAMIIMMADGKNKKKKCKNDPESGNTAQKVNSPVRDGERVSGDVQLVQRGENRATDLAAVAKEMGFIVLIPGVVQAWQGRNKSDEATVAT</sequence>
<evidence type="ECO:0000256" key="2">
    <source>
        <dbReference type="SAM" id="Phobius"/>
    </source>
</evidence>
<feature type="transmembrane region" description="Helical" evidence="2">
    <location>
        <begin position="262"/>
        <end position="287"/>
    </location>
</feature>
<comment type="caution">
    <text evidence="3">The sequence shown here is derived from an EMBL/GenBank/DDBJ whole genome shotgun (WGS) entry which is preliminary data.</text>
</comment>
<feature type="transmembrane region" description="Helical" evidence="2">
    <location>
        <begin position="166"/>
        <end position="186"/>
    </location>
</feature>
<keyword evidence="2" id="KW-1133">Transmembrane helix</keyword>
<evidence type="ECO:0000256" key="1">
    <source>
        <dbReference type="SAM" id="MobiDB-lite"/>
    </source>
</evidence>
<feature type="compositionally biased region" description="Polar residues" evidence="1">
    <location>
        <begin position="301"/>
        <end position="310"/>
    </location>
</feature>
<feature type="transmembrane region" description="Helical" evidence="2">
    <location>
        <begin position="192"/>
        <end position="214"/>
    </location>
</feature>
<accession>A0AA35TFL6</accession>
<gene>
    <name evidence="3" type="ORF">GBAR_LOCUS26023</name>
</gene>
<dbReference type="AlphaFoldDB" id="A0AA35TFL6"/>